<feature type="compositionally biased region" description="Polar residues" evidence="1">
    <location>
        <begin position="115"/>
        <end position="124"/>
    </location>
</feature>
<comment type="caution">
    <text evidence="2">The sequence shown here is derived from an EMBL/GenBank/DDBJ whole genome shotgun (WGS) entry which is preliminary data.</text>
</comment>
<evidence type="ECO:0000256" key="1">
    <source>
        <dbReference type="SAM" id="MobiDB-lite"/>
    </source>
</evidence>
<dbReference type="EMBL" id="JASSZA010000004">
    <property type="protein sequence ID" value="KAK2113074.1"/>
    <property type="molecule type" value="Genomic_DNA"/>
</dbReference>
<gene>
    <name evidence="2" type="ORF">P7K49_007340</name>
</gene>
<keyword evidence="3" id="KW-1185">Reference proteome</keyword>
<feature type="region of interest" description="Disordered" evidence="1">
    <location>
        <begin position="1"/>
        <end position="124"/>
    </location>
</feature>
<proteinExistence type="predicted"/>
<sequence>MQRRDDPAARMSRSSSRSGSMDPTGAHPSGRQTPSQQPPLPHRSRGGGGGSHGAVRASPAISRHRCCRLRPRVPTRQWAGQLRPRSCPAQPQPRSRWSRRTSTCPNSGRRRTHSTRPSLTPCSC</sequence>
<reference evidence="2 3" key="1">
    <citation type="submission" date="2023-05" db="EMBL/GenBank/DDBJ databases">
        <title>B98-5 Cell Line De Novo Hybrid Assembly: An Optical Mapping Approach.</title>
        <authorList>
            <person name="Kananen K."/>
            <person name="Auerbach J.A."/>
            <person name="Kautto E."/>
            <person name="Blachly J.S."/>
        </authorList>
    </citation>
    <scope>NUCLEOTIDE SEQUENCE [LARGE SCALE GENOMIC DNA]</scope>
    <source>
        <strain evidence="2">B95-8</strain>
        <tissue evidence="2">Cell line</tissue>
    </source>
</reference>
<organism evidence="2 3">
    <name type="scientific">Saguinus oedipus</name>
    <name type="common">Cotton-top tamarin</name>
    <name type="synonym">Oedipomidas oedipus</name>
    <dbReference type="NCBI Taxonomy" id="9490"/>
    <lineage>
        <taxon>Eukaryota</taxon>
        <taxon>Metazoa</taxon>
        <taxon>Chordata</taxon>
        <taxon>Craniata</taxon>
        <taxon>Vertebrata</taxon>
        <taxon>Euteleostomi</taxon>
        <taxon>Mammalia</taxon>
        <taxon>Eutheria</taxon>
        <taxon>Euarchontoglires</taxon>
        <taxon>Primates</taxon>
        <taxon>Haplorrhini</taxon>
        <taxon>Platyrrhini</taxon>
        <taxon>Cebidae</taxon>
        <taxon>Callitrichinae</taxon>
        <taxon>Saguinus</taxon>
    </lineage>
</organism>
<accession>A0ABQ9VUL7</accession>
<name>A0ABQ9VUL7_SAGOE</name>
<dbReference type="Proteomes" id="UP001266305">
    <property type="component" value="Unassembled WGS sequence"/>
</dbReference>
<evidence type="ECO:0000313" key="3">
    <source>
        <dbReference type="Proteomes" id="UP001266305"/>
    </source>
</evidence>
<protein>
    <submittedName>
        <fullName evidence="2">Uncharacterized protein</fullName>
    </submittedName>
</protein>
<feature type="compositionally biased region" description="Low complexity" evidence="1">
    <location>
        <begin position="9"/>
        <end position="23"/>
    </location>
</feature>
<feature type="compositionally biased region" description="Polar residues" evidence="1">
    <location>
        <begin position="92"/>
        <end position="106"/>
    </location>
</feature>
<evidence type="ECO:0000313" key="2">
    <source>
        <dbReference type="EMBL" id="KAK2113074.1"/>
    </source>
</evidence>
<feature type="compositionally biased region" description="Basic residues" evidence="1">
    <location>
        <begin position="62"/>
        <end position="73"/>
    </location>
</feature>